<name>A0A644T4N0_9ZZZZ</name>
<sequence>MVMKSEKEIRAEIDRVKESEELPKNRQLGDKKSRIWTLEWVLGED</sequence>
<dbReference type="EMBL" id="VSSQ01000016">
    <property type="protein sequence ID" value="MPL61885.1"/>
    <property type="molecule type" value="Genomic_DNA"/>
</dbReference>
<dbReference type="AlphaFoldDB" id="A0A644T4N0"/>
<accession>A0A644T4N0</accession>
<comment type="caution">
    <text evidence="1">The sequence shown here is derived from an EMBL/GenBank/DDBJ whole genome shotgun (WGS) entry which is preliminary data.</text>
</comment>
<proteinExistence type="predicted"/>
<protein>
    <submittedName>
        <fullName evidence="1">Uncharacterized protein</fullName>
    </submittedName>
</protein>
<organism evidence="1">
    <name type="scientific">bioreactor metagenome</name>
    <dbReference type="NCBI Taxonomy" id="1076179"/>
    <lineage>
        <taxon>unclassified sequences</taxon>
        <taxon>metagenomes</taxon>
        <taxon>ecological metagenomes</taxon>
    </lineage>
</organism>
<reference evidence="1" key="1">
    <citation type="submission" date="2019-08" db="EMBL/GenBank/DDBJ databases">
        <authorList>
            <person name="Kucharzyk K."/>
            <person name="Murdoch R.W."/>
            <person name="Higgins S."/>
            <person name="Loffler F."/>
        </authorList>
    </citation>
    <scope>NUCLEOTIDE SEQUENCE</scope>
</reference>
<evidence type="ECO:0000313" key="1">
    <source>
        <dbReference type="EMBL" id="MPL61885.1"/>
    </source>
</evidence>
<gene>
    <name evidence="1" type="ORF">SDC9_07474</name>
</gene>